<gene>
    <name evidence="7" type="ORF">GCM10008098_04990</name>
</gene>
<evidence type="ECO:0000256" key="1">
    <source>
        <dbReference type="ARBA" id="ARBA00004651"/>
    </source>
</evidence>
<feature type="transmembrane region" description="Helical" evidence="6">
    <location>
        <begin position="126"/>
        <end position="147"/>
    </location>
</feature>
<feature type="transmembrane region" description="Helical" evidence="6">
    <location>
        <begin position="46"/>
        <end position="63"/>
    </location>
</feature>
<evidence type="ECO:0000256" key="2">
    <source>
        <dbReference type="ARBA" id="ARBA00022475"/>
    </source>
</evidence>
<keyword evidence="4 6" id="KW-1133">Transmembrane helix</keyword>
<feature type="transmembrane region" description="Helical" evidence="6">
    <location>
        <begin position="191"/>
        <end position="214"/>
    </location>
</feature>
<keyword evidence="2" id="KW-1003">Cell membrane</keyword>
<keyword evidence="8" id="KW-1185">Reference proteome</keyword>
<feature type="transmembrane region" description="Helical" evidence="6">
    <location>
        <begin position="83"/>
        <end position="106"/>
    </location>
</feature>
<keyword evidence="3 6" id="KW-0812">Transmembrane</keyword>
<evidence type="ECO:0000313" key="7">
    <source>
        <dbReference type="EMBL" id="GGY16661.1"/>
    </source>
</evidence>
<dbReference type="EMBL" id="BMXT01000001">
    <property type="protein sequence ID" value="GGY16661.1"/>
    <property type="molecule type" value="Genomic_DNA"/>
</dbReference>
<feature type="transmembrane region" description="Helical" evidence="6">
    <location>
        <begin position="239"/>
        <end position="261"/>
    </location>
</feature>
<sequence length="295" mass="33667">MTVTATLLKWIVPWEFSWVFLAGFVLTCVLYLRGSRRLSVSRSRRLAFWIGMAIIYLSLHTYLDYYAEHEFFMHRIQQLLLHHLAPLLIVTAFPGTVLRAGMPLAWRVHVLQPLRRSWPWRIVSGVLLNPTVATLLFIGFIVIWLIPSMQTLAMLDWRIYRFMNWSMLISGFAYWSLVLDHRPHPPGRMTAGLRVLSPALTMTPQILAGAIVTFSKTDLYPIFEICGRAFTFNVLTGQLIGGVIIWVPSALLESIGGLMALRQWLRLSRNGRLPRKPLRQRSAAATARVNAGRSS</sequence>
<evidence type="ECO:0000256" key="4">
    <source>
        <dbReference type="ARBA" id="ARBA00022989"/>
    </source>
</evidence>
<feature type="transmembrane region" description="Helical" evidence="6">
    <location>
        <begin position="16"/>
        <end position="34"/>
    </location>
</feature>
<comment type="caution">
    <text evidence="7">The sequence shown here is derived from an EMBL/GenBank/DDBJ whole genome shotgun (WGS) entry which is preliminary data.</text>
</comment>
<dbReference type="Proteomes" id="UP000621898">
    <property type="component" value="Unassembled WGS sequence"/>
</dbReference>
<dbReference type="InterPro" id="IPR019108">
    <property type="entry name" value="Caa3_assmbl_CtaG-rel"/>
</dbReference>
<evidence type="ECO:0000256" key="6">
    <source>
        <dbReference type="SAM" id="Phobius"/>
    </source>
</evidence>
<name>A0ABQ2ZLE4_9GAMM</name>
<reference evidence="8" key="1">
    <citation type="journal article" date="2019" name="Int. J. Syst. Evol. Microbiol.">
        <title>The Global Catalogue of Microorganisms (GCM) 10K type strain sequencing project: providing services to taxonomists for standard genome sequencing and annotation.</title>
        <authorList>
            <consortium name="The Broad Institute Genomics Platform"/>
            <consortium name="The Broad Institute Genome Sequencing Center for Infectious Disease"/>
            <person name="Wu L."/>
            <person name="Ma J."/>
        </authorList>
    </citation>
    <scope>NUCLEOTIDE SEQUENCE [LARGE SCALE GENOMIC DNA]</scope>
    <source>
        <strain evidence="8">KCTC 22232</strain>
    </source>
</reference>
<protein>
    <submittedName>
        <fullName evidence="7">Membrane protein</fullName>
    </submittedName>
</protein>
<accession>A0ABQ2ZLE4</accession>
<evidence type="ECO:0000256" key="5">
    <source>
        <dbReference type="ARBA" id="ARBA00023136"/>
    </source>
</evidence>
<dbReference type="Pfam" id="PF09678">
    <property type="entry name" value="Caa3_CtaG"/>
    <property type="match status" value="1"/>
</dbReference>
<keyword evidence="5 6" id="KW-0472">Membrane</keyword>
<evidence type="ECO:0000313" key="8">
    <source>
        <dbReference type="Proteomes" id="UP000621898"/>
    </source>
</evidence>
<organism evidence="7 8">
    <name type="scientific">Rhodanobacter panaciterrae</name>
    <dbReference type="NCBI Taxonomy" id="490572"/>
    <lineage>
        <taxon>Bacteria</taxon>
        <taxon>Pseudomonadati</taxon>
        <taxon>Pseudomonadota</taxon>
        <taxon>Gammaproteobacteria</taxon>
        <taxon>Lysobacterales</taxon>
        <taxon>Rhodanobacteraceae</taxon>
        <taxon>Rhodanobacter</taxon>
    </lineage>
</organism>
<comment type="subcellular location">
    <subcellularLocation>
        <location evidence="1">Cell membrane</location>
        <topology evidence="1">Multi-pass membrane protein</topology>
    </subcellularLocation>
</comment>
<proteinExistence type="predicted"/>
<feature type="transmembrane region" description="Helical" evidence="6">
    <location>
        <begin position="159"/>
        <end position="179"/>
    </location>
</feature>
<evidence type="ECO:0000256" key="3">
    <source>
        <dbReference type="ARBA" id="ARBA00022692"/>
    </source>
</evidence>